<feature type="region of interest" description="Disordered" evidence="15">
    <location>
        <begin position="625"/>
        <end position="646"/>
    </location>
</feature>
<feature type="domain" description="DSL" evidence="19">
    <location>
        <begin position="916"/>
        <end position="961"/>
    </location>
</feature>
<evidence type="ECO:0000256" key="9">
    <source>
        <dbReference type="ARBA" id="ARBA00022837"/>
    </source>
</evidence>
<dbReference type="PANTHER" id="PTHR45836">
    <property type="entry name" value="SLIT HOMOLOG"/>
    <property type="match status" value="1"/>
</dbReference>
<evidence type="ECO:0000256" key="7">
    <source>
        <dbReference type="ARBA" id="ARBA00022729"/>
    </source>
</evidence>
<dbReference type="PROSITE" id="PS51051">
    <property type="entry name" value="DSL"/>
    <property type="match status" value="4"/>
</dbReference>
<keyword evidence="6 12" id="KW-0245">EGF-like domain</keyword>
<dbReference type="SMART" id="SM00051">
    <property type="entry name" value="DSL"/>
    <property type="match status" value="5"/>
</dbReference>
<keyword evidence="4" id="KW-0963">Cytoplasm</keyword>
<feature type="disulfide bond" evidence="12">
    <location>
        <begin position="1195"/>
        <end position="1204"/>
    </location>
</feature>
<feature type="domain" description="EGF-like" evidence="18">
    <location>
        <begin position="1304"/>
        <end position="1344"/>
    </location>
</feature>
<dbReference type="PROSITE" id="PS01186">
    <property type="entry name" value="EGF_2"/>
    <property type="match status" value="5"/>
</dbReference>
<keyword evidence="7 14" id="KW-0732">Signal</keyword>
<feature type="disulfide bond" evidence="13">
    <location>
        <begin position="931"/>
        <end position="943"/>
    </location>
</feature>
<evidence type="ECO:0000259" key="19">
    <source>
        <dbReference type="PROSITE" id="PS51051"/>
    </source>
</evidence>
<feature type="domain" description="EGF-like" evidence="18">
    <location>
        <begin position="1451"/>
        <end position="1491"/>
    </location>
</feature>
<dbReference type="PROSITE" id="PS00010">
    <property type="entry name" value="ASX_HYDROXYL"/>
    <property type="match status" value="2"/>
</dbReference>
<evidence type="ECO:0000259" key="18">
    <source>
        <dbReference type="PROSITE" id="PS50026"/>
    </source>
</evidence>
<feature type="domain" description="DSL" evidence="19">
    <location>
        <begin position="811"/>
        <end position="856"/>
    </location>
</feature>
<dbReference type="GO" id="GO:0005576">
    <property type="term" value="C:extracellular region"/>
    <property type="evidence" value="ECO:0007669"/>
    <property type="project" value="UniProtKB-SubCell"/>
</dbReference>
<feature type="domain" description="EGF-like" evidence="18">
    <location>
        <begin position="1500"/>
        <end position="1540"/>
    </location>
</feature>
<feature type="transmembrane region" description="Helical" evidence="16">
    <location>
        <begin position="2268"/>
        <end position="2292"/>
    </location>
</feature>
<evidence type="ECO:0000256" key="5">
    <source>
        <dbReference type="ARBA" id="ARBA00022525"/>
    </source>
</evidence>
<feature type="region of interest" description="Disordered" evidence="15">
    <location>
        <begin position="2303"/>
        <end position="2343"/>
    </location>
</feature>
<evidence type="ECO:0000256" key="1">
    <source>
        <dbReference type="ARBA" id="ARBA00004496"/>
    </source>
</evidence>
<feature type="non-terminal residue" evidence="20">
    <location>
        <position position="2343"/>
    </location>
</feature>
<keyword evidence="21" id="KW-1185">Reference proteome</keyword>
<feature type="compositionally biased region" description="Basic and acidic residues" evidence="15">
    <location>
        <begin position="2303"/>
        <end position="2324"/>
    </location>
</feature>
<evidence type="ECO:0000256" key="14">
    <source>
        <dbReference type="RuleBase" id="RU280815"/>
    </source>
</evidence>
<evidence type="ECO:0000256" key="2">
    <source>
        <dbReference type="ARBA" id="ARBA00004613"/>
    </source>
</evidence>
<dbReference type="PROSITE" id="PS50026">
    <property type="entry name" value="EGF_3"/>
    <property type="match status" value="19"/>
</dbReference>
<keyword evidence="3 14" id="KW-0217">Developmental protein</keyword>
<evidence type="ECO:0000256" key="4">
    <source>
        <dbReference type="ARBA" id="ARBA00022490"/>
    </source>
</evidence>
<feature type="domain" description="EGF-like" evidence="18">
    <location>
        <begin position="1353"/>
        <end position="1393"/>
    </location>
</feature>
<feature type="domain" description="EGF-like" evidence="18">
    <location>
        <begin position="577"/>
        <end position="612"/>
    </location>
</feature>
<comment type="caution">
    <text evidence="20">The sequence shown here is derived from an EMBL/GenBank/DDBJ whole genome shotgun (WGS) entry which is preliminary data.</text>
</comment>
<feature type="disulfide bond" evidence="12">
    <location>
        <begin position="581"/>
        <end position="591"/>
    </location>
</feature>
<keyword evidence="14 16" id="KW-1133">Transmembrane helix</keyword>
<keyword evidence="11" id="KW-0325">Glycoprotein</keyword>
<feature type="disulfide bond" evidence="13">
    <location>
        <begin position="826"/>
        <end position="838"/>
    </location>
</feature>
<evidence type="ECO:0000256" key="12">
    <source>
        <dbReference type="PROSITE-ProRule" id="PRU00076"/>
    </source>
</evidence>
<dbReference type="InterPro" id="IPR000742">
    <property type="entry name" value="EGF"/>
</dbReference>
<feature type="disulfide bond" evidence="13">
    <location>
        <begin position="187"/>
        <end position="196"/>
    </location>
</feature>
<evidence type="ECO:0000256" key="3">
    <source>
        <dbReference type="ARBA" id="ARBA00022473"/>
    </source>
</evidence>
<keyword evidence="5" id="KW-0964">Secreted</keyword>
<feature type="domain" description="EGF-like" evidence="18">
    <location>
        <begin position="1402"/>
        <end position="1442"/>
    </location>
</feature>
<feature type="domain" description="DSL" evidence="19">
    <location>
        <begin position="185"/>
        <end position="230"/>
    </location>
</feature>
<dbReference type="CDD" id="cd00054">
    <property type="entry name" value="EGF_CA"/>
    <property type="match status" value="2"/>
</dbReference>
<feature type="disulfide bond" evidence="13">
    <location>
        <begin position="952"/>
        <end position="961"/>
    </location>
</feature>
<keyword evidence="14 16" id="KW-0472">Membrane</keyword>
<feature type="domain" description="EGF-like" evidence="18">
    <location>
        <begin position="715"/>
        <end position="752"/>
    </location>
</feature>
<feature type="disulfide bond" evidence="13">
    <location>
        <begin position="221"/>
        <end position="230"/>
    </location>
</feature>
<feature type="disulfide bond" evidence="12">
    <location>
        <begin position="1285"/>
        <end position="1294"/>
    </location>
</feature>
<evidence type="ECO:0000256" key="11">
    <source>
        <dbReference type="ARBA" id="ARBA00023180"/>
    </source>
</evidence>
<feature type="disulfide bond" evidence="12">
    <location>
        <begin position="1432"/>
        <end position="1441"/>
    </location>
</feature>
<proteinExistence type="predicted"/>
<feature type="disulfide bond" evidence="13">
    <location>
        <begin position="200"/>
        <end position="212"/>
    </location>
</feature>
<reference evidence="20 21" key="1">
    <citation type="journal article" date="2023" name="Sci. Data">
        <title>Genome assembly of the Korean intertidal mud-creeper Batillaria attramentaria.</title>
        <authorList>
            <person name="Patra A.K."/>
            <person name="Ho P.T."/>
            <person name="Jun S."/>
            <person name="Lee S.J."/>
            <person name="Kim Y."/>
            <person name="Won Y.J."/>
        </authorList>
    </citation>
    <scope>NUCLEOTIDE SEQUENCE [LARGE SCALE GENOMIC DNA]</scope>
    <source>
        <strain evidence="20">Wonlab-2016</strain>
    </source>
</reference>
<feature type="disulfide bond" evidence="12">
    <location>
        <begin position="1334"/>
        <end position="1343"/>
    </location>
</feature>
<dbReference type="GO" id="GO:0016020">
    <property type="term" value="C:membrane"/>
    <property type="evidence" value="ECO:0007669"/>
    <property type="project" value="UniProtKB-SubCell"/>
</dbReference>
<comment type="caution">
    <text evidence="12">Lacks conserved residue(s) required for the propagation of feature annotation.</text>
</comment>
<evidence type="ECO:0000256" key="16">
    <source>
        <dbReference type="SAM" id="Phobius"/>
    </source>
</evidence>
<dbReference type="InterPro" id="IPR000152">
    <property type="entry name" value="EGF-type_Asp/Asn_hydroxyl_site"/>
</dbReference>
<feature type="domain" description="EGF-like" evidence="18">
    <location>
        <begin position="1104"/>
        <end position="1142"/>
    </location>
</feature>
<feature type="disulfide bond" evidence="12">
    <location>
        <begin position="410"/>
        <end position="419"/>
    </location>
</feature>
<feature type="disulfide bond" evidence="12">
    <location>
        <begin position="742"/>
        <end position="751"/>
    </location>
</feature>
<feature type="domain" description="EGF-like" evidence="18">
    <location>
        <begin position="963"/>
        <end position="1003"/>
    </location>
</feature>
<feature type="disulfide bond" evidence="12">
    <location>
        <begin position="689"/>
        <end position="698"/>
    </location>
</feature>
<evidence type="ECO:0000313" key="20">
    <source>
        <dbReference type="EMBL" id="KAK7491942.1"/>
    </source>
</evidence>
<feature type="disulfide bond" evidence="13">
    <location>
        <begin position="489"/>
        <end position="498"/>
    </location>
</feature>
<feature type="domain" description="EGF-like" evidence="18">
    <location>
        <begin position="1206"/>
        <end position="1246"/>
    </location>
</feature>
<dbReference type="PROSITE" id="PS00022">
    <property type="entry name" value="EGF_1"/>
    <property type="match status" value="20"/>
</dbReference>
<dbReference type="Gene3D" id="2.10.25.140">
    <property type="match status" value="4"/>
</dbReference>
<dbReference type="Pfam" id="PF00008">
    <property type="entry name" value="EGF"/>
    <property type="match status" value="5"/>
</dbReference>
<comment type="subcellular location">
    <subcellularLocation>
        <location evidence="1">Cytoplasm</location>
    </subcellularLocation>
    <subcellularLocation>
        <location evidence="14">Membrane</location>
        <topology evidence="14">Single-pass type I membrane protein</topology>
    </subcellularLocation>
    <subcellularLocation>
        <location evidence="2">Secreted</location>
    </subcellularLocation>
</comment>
<gene>
    <name evidence="20" type="ORF">BaRGS_00016788</name>
</gene>
<feature type="disulfide bond" evidence="12">
    <location>
        <begin position="299"/>
        <end position="308"/>
    </location>
</feature>
<protein>
    <recommendedName>
        <fullName evidence="14">Delta-like protein</fullName>
    </recommendedName>
</protein>
<dbReference type="EMBL" id="JACVVK020000108">
    <property type="protein sequence ID" value="KAK7491942.1"/>
    <property type="molecule type" value="Genomic_DNA"/>
</dbReference>
<feature type="disulfide bond" evidence="13">
    <location>
        <begin position="813"/>
        <end position="822"/>
    </location>
</feature>
<feature type="disulfide bond" evidence="13">
    <location>
        <begin position="524"/>
        <end position="533"/>
    </location>
</feature>
<keyword evidence="8 14" id="KW-0677">Repeat</keyword>
<feature type="domain" description="EGF-like" evidence="18">
    <location>
        <begin position="1055"/>
        <end position="1095"/>
    </location>
</feature>
<evidence type="ECO:0000313" key="21">
    <source>
        <dbReference type="Proteomes" id="UP001519460"/>
    </source>
</evidence>
<dbReference type="GO" id="GO:0005737">
    <property type="term" value="C:cytoplasm"/>
    <property type="evidence" value="ECO:0007669"/>
    <property type="project" value="UniProtKB-SubCell"/>
</dbReference>
<dbReference type="SUPFAM" id="SSF57196">
    <property type="entry name" value="EGF/Laminin"/>
    <property type="match status" value="19"/>
</dbReference>
<feature type="domain" description="EGF-like" evidence="18">
    <location>
        <begin position="384"/>
        <end position="420"/>
    </location>
</feature>
<evidence type="ECO:0000256" key="17">
    <source>
        <dbReference type="SAM" id="SignalP"/>
    </source>
</evidence>
<feature type="disulfide bond" evidence="12">
    <location>
        <begin position="1085"/>
        <end position="1094"/>
    </location>
</feature>
<dbReference type="InterPro" id="IPR051355">
    <property type="entry name" value="Notch/Slit_guidance"/>
</dbReference>
<sequence>MTVNLKKMDLLHWIIAVFVLSSQITVCSGDAKLQIRFDEYSNPTELKADGACCDGERRGVNCTGTCDYSLRVCLGSSKRTPCDLVNFDAGAVEFTDIGTPVFLSGLANPLPLDIVTWQKSVLITLSILDEDTSRQELVDTFQFSYAHDNPVRNRLLSAEDYKKSVTTLTGQRPTEPSSLRVAVAVMCDRFYYSDNCSVNCVASDDCGGHYDCDVITGARTCLKGWGGDSCNVQLSTDHGCREDQVCQHGSTCVPYGNHSEQYKGKNCEETTTCSDNPCLNEGVCIPIRSGSMETFYCSCPSDRTGEFCETEEEDSCDAGQYTCDPVNGARVCRFGWIGPLCNVRDPEAMHDVECPNSECRNGGVCVNSTCCCTPGYTGTLCHIEILECASAPCQNGGRCRDMVADYECECRPGFSGRNCETELQIPGSTTQPSTNDPCSTVTCANDGTCVNNGTTDFVCLCTNDFAGEFCEESLQQISSTTFSPSIPTCSPGYHGPECDVYCREQDSCGTGHYYCDPRTGSKICRNGWTGPDCTERTLLPENDPQCPSGVPCLNGGTCFNGACCCQDGFYGTFCEREQLPCTRSPCVFGICLDLLSDYYCACYIGYNGTNCDNFVGPSTTTTLNPLTGGTTTRPLSNGTTSSTISGQTTETVTNTSFGQGVICGDNVCYNGGACLVVKYPSGPGKICVCKIGYKGRQCLTLVTTTPATPTSSGPTVSDCRVQPCQNGGQCYEGEPGTYVCNCTTRFKGSTCEVYRTCSDAPCLNGGSCSQYRSGSVDTFYCSCPQNFTGEVCQTLISTTTPRTTPTTTTSSPCPLNYFGPQCDVYCYPRDDCSGHYTCDLLTGDQLCRDGYKGDNCEVLKTCSDAPCLNGGSCSQYRSGSVDTFYCSCPQNFTGEVCQTLITTSTPTTTPSTKTASPCPLNYFGLQCDVYCYPRDDCSGHYTCNQQTGEQLCRDGYKGDNCEELKTCSDVPCLNGGSCSQYRSGSVDTFYCSCPQNFTGEICQTLISTTTSTTTLTTTSPSPCPLNYFGPQCDVYCYPRDDCSGHYTYKGDNCGELKTCSDAPCLNGGSCSQYRSGSVDTFYCSCPQNFIGEICQTYKGDNCEELKTCSDTPCLNGGSCSQYRSGSVDTFYCSCPQNFTGCQCQNGGQCFGSTCCCQQGFTGQNCETVVTECDSQPCQNGGQCYRGVPGTYLCQCTPRYKGDNCEELKTCSDSPCLNGGSCSQYRSGSVDTFYCSCPQNFTGEICQTYKGDNCEELKTCSDSPCLNGGSCSQYRSGSVDTFYCSCPQNFTGEICQTYKGDNCEELKTCSDAPCLNGGSCSQYRSGSVDTFYCSCPQNFTGEICQTYKGDKCEELKTCSDVPCLNGGSCSQYRSGSVDTFYCSCPQNFTGEICQTYKGDNCEELKTCSDTPCLNGGSCSQYRSGSVDTFYCSCPQNFTGEICQTYKGDNCEELKTCSDVPCLNGGSCSQYRSGSVDTFYCSCPQNFTGEICQTYKGDNCEELKTCSDVPCLNGGSCSQYRSGSVDTFYCSCRQNFTGEICQTLTTTTATPAPTSNTTPSGTITADSGEGGDNRDVVQRSKHHELGARQSVIRNNCNLTHIRSSDYLLTDVAYFSNNHICTNDADHYLLTDVAYFSNNHNICTDTDYDRQDYQSTDTRRGGGHLRNGQSVPVRTAAVYFTLGNFARGNGNIFRYRLLQRNEDYQNRDFRRSTRNVEWTKPTTDSFHDNVDQRLQGTQPFGTRGNRVYTGPVDALHLLDNAFEIDVIGDVRTESLDDIKATILAVWGEQYSECECTFDISLILRENYVGDYGTHLTRLYYFLTKDGEEIPPTRISAPVEIADRFVSDELPNLVYRGNDPTPFDLHYTALLSKRVKMVDNEGAQLMTNLRHAWESYARSIRTPQLCFSRCEVQLSYVRPALYYTEDGRMVSRLDYFVTVNGRQLDPREHSGMSDADLSKAGVPMCLCSARPSYHLDTLGALPWSEARSLADSIVGGGTGSGEVMEREAYIGRDSQPVTRSYIRPVNATVEFSPPDETTSESLVRDLDLTPAYESIRRRYSVALNGVINTGQTRSVQNYIKEAWSLANHERIPDSVISVTVADMDPSYFSDKRNSPVTVVHYTTSVVNADSVLTIAEEPSQASFQQTFGSAFTLCGCVPLKSREIIVTGPVDPDNTTAIEEAIKTAWKKENPGVSGDLTVSVQHVVQNETGTNGENLTGLVYTVSPDRSSVPPGFTDQDLKQPSNNTLGNAFREADLGYEVYSYHEEKDQFPWWIPVGIILGLILLVVIVLIFVFIIRDRRRRESRDIKQEPDCIDGFDKEHFSSEPEFHNPTFAVDDPDLTESKSST</sequence>
<feature type="disulfide bond" evidence="12">
    <location>
        <begin position="1383"/>
        <end position="1392"/>
    </location>
</feature>
<feature type="disulfide bond" evidence="13">
    <location>
        <begin position="918"/>
        <end position="927"/>
    </location>
</feature>
<feature type="region of interest" description="Disordered" evidence="15">
    <location>
        <begin position="1550"/>
        <end position="1570"/>
    </location>
</feature>
<dbReference type="Pfam" id="PF01414">
    <property type="entry name" value="DSL"/>
    <property type="match status" value="4"/>
</dbReference>
<feature type="disulfide bond" evidence="12">
    <location>
        <begin position="783"/>
        <end position="792"/>
    </location>
</feature>
<feature type="domain" description="EGF-like" evidence="18">
    <location>
        <begin position="269"/>
        <end position="309"/>
    </location>
</feature>
<feature type="domain" description="EGF-like" evidence="18">
    <location>
        <begin position="1168"/>
        <end position="1205"/>
    </location>
</feature>
<feature type="compositionally biased region" description="Low complexity" evidence="15">
    <location>
        <begin position="1550"/>
        <end position="1560"/>
    </location>
</feature>
<feature type="disulfide bond" evidence="13">
    <location>
        <begin position="847"/>
        <end position="856"/>
    </location>
</feature>
<feature type="disulfide bond" evidence="12">
    <location>
        <begin position="888"/>
        <end position="897"/>
    </location>
</feature>
<comment type="function">
    <text evidence="14">Putative Notch ligand involved in the mediation of Notch signaling.</text>
</comment>
<feature type="disulfide bond" evidence="12">
    <location>
        <begin position="1530"/>
        <end position="1539"/>
    </location>
</feature>
<feature type="domain" description="EGF-like" evidence="18">
    <location>
        <begin position="659"/>
        <end position="699"/>
    </location>
</feature>
<feature type="domain" description="EGF-like" evidence="18">
    <location>
        <begin position="1255"/>
        <end position="1295"/>
    </location>
</feature>
<name>A0ABD0KXJ7_9CAEN</name>
<keyword evidence="10 12" id="KW-1015">Disulfide bond</keyword>
<dbReference type="InterPro" id="IPR001774">
    <property type="entry name" value="DSL"/>
</dbReference>
<dbReference type="PANTHER" id="PTHR45836:SF23">
    <property type="entry name" value="NEUROGENIC LOCUS NOTCH HOMOLOG PROTEIN 1"/>
    <property type="match status" value="1"/>
</dbReference>
<keyword evidence="14 16" id="KW-0812">Transmembrane</keyword>
<feature type="chain" id="PRO_5044859990" description="Delta-like protein" evidence="17">
    <location>
        <begin position="30"/>
        <end position="2343"/>
    </location>
</feature>
<evidence type="ECO:0000256" key="6">
    <source>
        <dbReference type="ARBA" id="ARBA00022536"/>
    </source>
</evidence>
<feature type="domain" description="EGF-like" evidence="18">
    <location>
        <begin position="753"/>
        <end position="793"/>
    </location>
</feature>
<feature type="domain" description="DSL" evidence="19">
    <location>
        <begin position="487"/>
        <end position="533"/>
    </location>
</feature>
<evidence type="ECO:0000256" key="10">
    <source>
        <dbReference type="ARBA" id="ARBA00023157"/>
    </source>
</evidence>
<evidence type="ECO:0000256" key="15">
    <source>
        <dbReference type="SAM" id="MobiDB-lite"/>
    </source>
</evidence>
<dbReference type="Proteomes" id="UP001519460">
    <property type="component" value="Unassembled WGS sequence"/>
</dbReference>
<dbReference type="FunFam" id="2.10.25.10:FF:000425">
    <property type="entry name" value="Eyes shut homolog"/>
    <property type="match status" value="1"/>
</dbReference>
<feature type="domain" description="EGF-like" evidence="18">
    <location>
        <begin position="858"/>
        <end position="898"/>
    </location>
</feature>
<feature type="disulfide bond" evidence="12">
    <location>
        <begin position="1236"/>
        <end position="1245"/>
    </location>
</feature>
<accession>A0ABD0KXJ7</accession>
<feature type="disulfide bond" evidence="12">
    <location>
        <begin position="461"/>
        <end position="470"/>
    </location>
</feature>
<feature type="disulfide bond" evidence="12">
    <location>
        <begin position="1481"/>
        <end position="1490"/>
    </location>
</feature>
<dbReference type="SMART" id="SM00179">
    <property type="entry name" value="EGF_CA"/>
    <property type="match status" value="14"/>
</dbReference>
<feature type="signal peptide" evidence="17">
    <location>
        <begin position="1"/>
        <end position="29"/>
    </location>
</feature>
<evidence type="ECO:0000256" key="13">
    <source>
        <dbReference type="PROSITE-ProRule" id="PRU00377"/>
    </source>
</evidence>
<organism evidence="20 21">
    <name type="scientific">Batillaria attramentaria</name>
    <dbReference type="NCBI Taxonomy" id="370345"/>
    <lineage>
        <taxon>Eukaryota</taxon>
        <taxon>Metazoa</taxon>
        <taxon>Spiralia</taxon>
        <taxon>Lophotrochozoa</taxon>
        <taxon>Mollusca</taxon>
        <taxon>Gastropoda</taxon>
        <taxon>Caenogastropoda</taxon>
        <taxon>Sorbeoconcha</taxon>
        <taxon>Cerithioidea</taxon>
        <taxon>Batillariidae</taxon>
        <taxon>Batillaria</taxon>
    </lineage>
</organism>
<keyword evidence="9" id="KW-0106">Calcium</keyword>
<feature type="disulfide bond" evidence="12">
    <location>
        <begin position="602"/>
        <end position="611"/>
    </location>
</feature>
<evidence type="ECO:0000256" key="8">
    <source>
        <dbReference type="ARBA" id="ARBA00022737"/>
    </source>
</evidence>
<dbReference type="SMART" id="SM00181">
    <property type="entry name" value="EGF"/>
    <property type="match status" value="22"/>
</dbReference>
<feature type="disulfide bond" evidence="12">
    <location>
        <begin position="993"/>
        <end position="1002"/>
    </location>
</feature>
<dbReference type="InterPro" id="IPR001881">
    <property type="entry name" value="EGF-like_Ca-bd_dom"/>
</dbReference>
<feature type="domain" description="EGF-like" evidence="18">
    <location>
        <begin position="434"/>
        <end position="471"/>
    </location>
</feature>
<dbReference type="Gene3D" id="2.10.25.10">
    <property type="entry name" value="Laminin"/>
    <property type="match status" value="20"/>
</dbReference>